<geneLocation type="plasmid" evidence="2">
    <name>prhb30-c10_3</name>
</geneLocation>
<keyword evidence="1" id="KW-0614">Plasmid</keyword>
<evidence type="ECO:0000313" key="1">
    <source>
        <dbReference type="EMBL" id="QMF70495.1"/>
    </source>
</evidence>
<sequence length="245" mass="28479">MAEKHSIEACFGSQVISSHFYQYHRQSGGIWYIKNNEEQFLDCSDDFLSFLQVKSRDKICLKRSEPLMSRLLGKTFFAIQYYERNISLIAPRVVLFVTASINDKLTPLIITINKMDLGVYVKIDDLSFLGVEHLILEKIGVKKKINFNKGMKIERLYDVNPFASMGEKEWCVAWLMSVGLSKSEMAEYLNVSDTIVKRRMGKVYRALLLKNYDNFMYVSNLLHWRRFVPPCVLQENTVSVLNLSF</sequence>
<dbReference type="EMBL" id="CP057295">
    <property type="protein sequence ID" value="QMF70495.1"/>
    <property type="molecule type" value="Genomic_DNA"/>
</dbReference>
<dbReference type="RefSeq" id="WP_000818288.1">
    <property type="nucleotide sequence ID" value="NZ_BIBW01000021.1"/>
</dbReference>
<reference evidence="1 2" key="1">
    <citation type="submission" date="2020-06" db="EMBL/GenBank/DDBJ databases">
        <title>REHAB project genomes.</title>
        <authorList>
            <person name="Shaw L.P."/>
        </authorList>
    </citation>
    <scope>NUCLEOTIDE SEQUENCE [LARGE SCALE GENOMIC DNA]</scope>
    <source>
        <strain evidence="1 2">RHB30-C10</strain>
        <plasmid evidence="2">prhb30-c10_3</plasmid>
    </source>
</reference>
<dbReference type="AlphaFoldDB" id="A0A791Z2I9"/>
<name>A0A791Z2I9_ECOLX</name>
<evidence type="ECO:0000313" key="2">
    <source>
        <dbReference type="Proteomes" id="UP000512322"/>
    </source>
</evidence>
<proteinExistence type="predicted"/>
<dbReference type="Proteomes" id="UP000512322">
    <property type="component" value="Plasmid pRHB30-C10_3"/>
</dbReference>
<organism evidence="1 2">
    <name type="scientific">Escherichia coli</name>
    <dbReference type="NCBI Taxonomy" id="562"/>
    <lineage>
        <taxon>Bacteria</taxon>
        <taxon>Pseudomonadati</taxon>
        <taxon>Pseudomonadota</taxon>
        <taxon>Gammaproteobacteria</taxon>
        <taxon>Enterobacterales</taxon>
        <taxon>Enterobacteriaceae</taxon>
        <taxon>Escherichia</taxon>
    </lineage>
</organism>
<protein>
    <submittedName>
        <fullName evidence="1">Uncharacterized protein</fullName>
    </submittedName>
</protein>
<gene>
    <name evidence="1" type="ORF">HVY77_27110</name>
</gene>
<accession>A0A791Z2I9</accession>